<dbReference type="Proteomes" id="UP000789719">
    <property type="component" value="Unassembled WGS sequence"/>
</dbReference>
<name>A0ABM8ZBT6_9LACO</name>
<gene>
    <name evidence="1" type="ORF">WGH24286_01431</name>
</gene>
<comment type="caution">
    <text evidence="1">The sequence shown here is derived from an EMBL/GenBank/DDBJ whole genome shotgun (WGS) entry which is preliminary data.</text>
</comment>
<keyword evidence="2" id="KW-1185">Reference proteome</keyword>
<evidence type="ECO:0000313" key="2">
    <source>
        <dbReference type="Proteomes" id="UP000789719"/>
    </source>
</evidence>
<dbReference type="SUPFAM" id="SSF88946">
    <property type="entry name" value="Sigma2 domain of RNA polymerase sigma factors"/>
    <property type="match status" value="1"/>
</dbReference>
<protein>
    <recommendedName>
        <fullName evidence="3">Sigma-70 family RNA polymerase sigma factor</fullName>
    </recommendedName>
</protein>
<dbReference type="EMBL" id="CAKKNT010000021">
    <property type="protein sequence ID" value="CAH0418988.1"/>
    <property type="molecule type" value="Genomic_DNA"/>
</dbReference>
<sequence length="191" mass="22785">MDEYIDVDLVTLVEYAQNGDEAAFAKICEQFRPLYFAQWTKFRNLKIEKDDWLQEMQIITFKCVQTFKPRQFNRSFGSYLRCAINFRCIDEWRRQRAKSNFEDPRYALPGMIDDGMAKYNNAQDLLIVREAVQRFISSRVSKKERATLKELVTFSQVIDAQYYTPAEIVANQRCFMRTRAQLRKKLEELLE</sequence>
<dbReference type="Gene3D" id="1.10.1740.10">
    <property type="match status" value="1"/>
</dbReference>
<evidence type="ECO:0008006" key="3">
    <source>
        <dbReference type="Google" id="ProtNLM"/>
    </source>
</evidence>
<reference evidence="1 2" key="1">
    <citation type="submission" date="2021-11" db="EMBL/GenBank/DDBJ databases">
        <authorList>
            <person name="Depoorter E."/>
        </authorList>
    </citation>
    <scope>NUCLEOTIDE SEQUENCE [LARGE SCALE GENOMIC DNA]</scope>
    <source>
        <strain evidence="1 2">LMG 24286</strain>
    </source>
</reference>
<proteinExistence type="predicted"/>
<dbReference type="InterPro" id="IPR013325">
    <property type="entry name" value="RNA_pol_sigma_r2"/>
</dbReference>
<accession>A0ABM8ZBT6</accession>
<organism evidence="1 2">
    <name type="scientific">Periweissella ghanensis</name>
    <dbReference type="NCBI Taxonomy" id="467997"/>
    <lineage>
        <taxon>Bacteria</taxon>
        <taxon>Bacillati</taxon>
        <taxon>Bacillota</taxon>
        <taxon>Bacilli</taxon>
        <taxon>Lactobacillales</taxon>
        <taxon>Lactobacillaceae</taxon>
        <taxon>Periweissella</taxon>
    </lineage>
</organism>
<evidence type="ECO:0000313" key="1">
    <source>
        <dbReference type="EMBL" id="CAH0418988.1"/>
    </source>
</evidence>
<dbReference type="RefSeq" id="WP_230099062.1">
    <property type="nucleotide sequence ID" value="NZ_CAKKNT010000021.1"/>
</dbReference>